<gene>
    <name evidence="1" type="ORF">DVH21_16875</name>
</gene>
<sequence length="172" mass="19781">MTFNFGIPGYQPDWRHGISDIASRHAQRLRGLVGRRLTSTWVVWDDDDDSWFADCPMVLDFDEERLEINHQKFDDISITWCTIDVTRAPVWPTSDGFRLRWRDDAPASLAARHGQRLAEVELLEYVGGDMADGSVALGLRFADDWLTIYNALDENGIEVGEISPQYRRHRLS</sequence>
<proteinExistence type="predicted"/>
<dbReference type="RefSeq" id="WP_013284988.1">
    <property type="nucleotide sequence ID" value="NZ_CP031263.1"/>
</dbReference>
<name>A0A6N3K063_9ACTN</name>
<protein>
    <submittedName>
        <fullName evidence="1">Uncharacterized protein</fullName>
    </submittedName>
</protein>
<dbReference type="OMA" id="FDECAIT"/>
<organism evidence="1 2">
    <name type="scientific">Micromonospora aurantiaca</name>
    <name type="common">nom. illeg.</name>
    <dbReference type="NCBI Taxonomy" id="47850"/>
    <lineage>
        <taxon>Bacteria</taxon>
        <taxon>Bacillati</taxon>
        <taxon>Actinomycetota</taxon>
        <taxon>Actinomycetes</taxon>
        <taxon>Micromonosporales</taxon>
        <taxon>Micromonosporaceae</taxon>
        <taxon>Micromonospora</taxon>
    </lineage>
</organism>
<dbReference type="Proteomes" id="UP000253958">
    <property type="component" value="Chromosome"/>
</dbReference>
<reference evidence="1 2" key="2">
    <citation type="submission" date="2018-08" db="EMBL/GenBank/DDBJ databases">
        <title>Streptomyces kandeliansis sp. nov., an endophytic bacterium isolated from mangrove plant.</title>
        <authorList>
            <person name="Wang R."/>
        </authorList>
    </citation>
    <scope>NUCLEOTIDE SEQUENCE [LARGE SCALE GENOMIC DNA]</scope>
    <source>
        <strain evidence="2">H14(2018)</strain>
    </source>
</reference>
<evidence type="ECO:0000313" key="2">
    <source>
        <dbReference type="Proteomes" id="UP000253958"/>
    </source>
</evidence>
<dbReference type="EMBL" id="CP031263">
    <property type="protein sequence ID" value="AXH91465.1"/>
    <property type="molecule type" value="Genomic_DNA"/>
</dbReference>
<reference evidence="1 2" key="1">
    <citation type="submission" date="2018-07" db="EMBL/GenBank/DDBJ databases">
        <authorList>
            <person name="Ye Y."/>
        </authorList>
    </citation>
    <scope>NUCLEOTIDE SEQUENCE [LARGE SCALE GENOMIC DNA]</scope>
    <source>
        <strain evidence="2">H14(2018)</strain>
    </source>
</reference>
<accession>A0A6N3K063</accession>
<evidence type="ECO:0000313" key="1">
    <source>
        <dbReference type="EMBL" id="AXH91465.1"/>
    </source>
</evidence>
<dbReference type="AlphaFoldDB" id="A0A6N3K063"/>